<dbReference type="Pfam" id="PF02806">
    <property type="entry name" value="Alpha-amylase_C"/>
    <property type="match status" value="1"/>
</dbReference>
<keyword evidence="18" id="KW-1185">Reference proteome</keyword>
<proteinExistence type="inferred from homology"/>
<dbReference type="InterPro" id="IPR031319">
    <property type="entry name" value="A-amylase_C"/>
</dbReference>
<dbReference type="PANTHER" id="PTHR43447">
    <property type="entry name" value="ALPHA-AMYLASE"/>
    <property type="match status" value="1"/>
</dbReference>
<keyword evidence="12" id="KW-0326">Glycosidase</keyword>
<name>A0A0B1TNK1_OESDE</name>
<evidence type="ECO:0000256" key="13">
    <source>
        <dbReference type="RuleBase" id="RU003615"/>
    </source>
</evidence>
<reference evidence="17 18" key="1">
    <citation type="submission" date="2014-03" db="EMBL/GenBank/DDBJ databases">
        <title>Draft genome of the hookworm Oesophagostomum dentatum.</title>
        <authorList>
            <person name="Mitreva M."/>
        </authorList>
    </citation>
    <scope>NUCLEOTIDE SEQUENCE [LARGE SCALE GENOMIC DNA]</scope>
    <source>
        <strain evidence="17 18">OD-Hann</strain>
    </source>
</reference>
<evidence type="ECO:0000256" key="11">
    <source>
        <dbReference type="ARBA" id="ARBA00023277"/>
    </source>
</evidence>
<comment type="cofactor">
    <cofactor evidence="2">
        <name>Ca(2+)</name>
        <dbReference type="ChEBI" id="CHEBI:29108"/>
    </cofactor>
</comment>
<feature type="domain" description="Glycosyl hydrolase family 13 catalytic" evidence="16">
    <location>
        <begin position="13"/>
        <end position="304"/>
    </location>
</feature>
<dbReference type="GO" id="GO:0004556">
    <property type="term" value="F:alpha-amylase activity"/>
    <property type="evidence" value="ECO:0007669"/>
    <property type="project" value="UniProtKB-UniRule"/>
</dbReference>
<evidence type="ECO:0000259" key="15">
    <source>
        <dbReference type="SMART" id="SM00632"/>
    </source>
</evidence>
<evidence type="ECO:0000259" key="16">
    <source>
        <dbReference type="SMART" id="SM00642"/>
    </source>
</evidence>
<keyword evidence="7" id="KW-0479">Metal-binding</keyword>
<dbReference type="InterPro" id="IPR006046">
    <property type="entry name" value="Alpha_amylase"/>
</dbReference>
<evidence type="ECO:0000256" key="6">
    <source>
        <dbReference type="ARBA" id="ARBA00012595"/>
    </source>
</evidence>
<dbReference type="EMBL" id="KN549244">
    <property type="protein sequence ID" value="KHJ99108.1"/>
    <property type="molecule type" value="Genomic_DNA"/>
</dbReference>
<dbReference type="AlphaFoldDB" id="A0A0B1TNK1"/>
<evidence type="ECO:0000256" key="2">
    <source>
        <dbReference type="ARBA" id="ARBA00001913"/>
    </source>
</evidence>
<keyword evidence="10" id="KW-0868">Chloride</keyword>
<organism evidence="17 18">
    <name type="scientific">Oesophagostomum dentatum</name>
    <name type="common">Nodular worm</name>
    <dbReference type="NCBI Taxonomy" id="61180"/>
    <lineage>
        <taxon>Eukaryota</taxon>
        <taxon>Metazoa</taxon>
        <taxon>Ecdysozoa</taxon>
        <taxon>Nematoda</taxon>
        <taxon>Chromadorea</taxon>
        <taxon>Rhabditida</taxon>
        <taxon>Rhabditina</taxon>
        <taxon>Rhabditomorpha</taxon>
        <taxon>Strongyloidea</taxon>
        <taxon>Strongylidae</taxon>
        <taxon>Oesophagostomum</taxon>
    </lineage>
</organism>
<evidence type="ECO:0000313" key="18">
    <source>
        <dbReference type="Proteomes" id="UP000053660"/>
    </source>
</evidence>
<feature type="domain" description="Alpha-amylase C-terminal" evidence="15">
    <location>
        <begin position="312"/>
        <end position="395"/>
    </location>
</feature>
<comment type="catalytic activity">
    <reaction evidence="1">
        <text>Endohydrolysis of (1-&gt;4)-alpha-D-glucosidic linkages in polysaccharides containing three or more (1-&gt;4)-alpha-linked D-glucose units.</text>
        <dbReference type="EC" id="3.2.1.1"/>
    </reaction>
</comment>
<dbReference type="PRINTS" id="PR00110">
    <property type="entry name" value="ALPHAAMYLASE"/>
</dbReference>
<evidence type="ECO:0000256" key="9">
    <source>
        <dbReference type="ARBA" id="ARBA00022837"/>
    </source>
</evidence>
<evidence type="ECO:0000256" key="4">
    <source>
        <dbReference type="ARBA" id="ARBA00008061"/>
    </source>
</evidence>
<dbReference type="SMART" id="SM00642">
    <property type="entry name" value="Aamy"/>
    <property type="match status" value="1"/>
</dbReference>
<sequence length="608" mass="67385">MVGVGQKKGLHGRDSSGGSLYSGMEEEESFPEVPYSKFDFNDYRCNRNIGDYDWSSNPANIRNCRLVGLLDLDQGKEYVRGKIVGYLNHLIDLGVAGFRIDASKHMWPGDLKEILFATKNLKKEEANVFSAYTQIFGSNKRPFVVHEVIDKGGDAIKCEEYTGMGRYTNFNYGPVVSAAAKGALDWANLRYLKQGYSYGNIADNDVLNFIDNHDNQRGDEVLNYKHGDQYKRAVAFMLAWPYGYPRVMSSFYFHNNDQGPPSAGPKGGYETKSPWFDEDLTCNPSSGWVCEHRWPTTREMVKFRSAVAGTSVSEVITEQMRLAFAREGKGFFAVNGNGESWKRTFQTSLPSGQYCDVWSGYLKDGKCTGKTIIVNKHGSAEIDVSDVVAISLASKVGSGPDTPTLPPGPKPTTTPLPASFKKTVIMVTKDTTVGQYMFLRGGTSHAHGGKCLPGPHQQEDDDCAIPIKHNTTAASFSEYKAWSYNDNYLDFQGAEYYQGLHNGGRAYGTPLIWSTNEQADPSYQKYNKYGPGFWLVELMMDCSKTDDGWFEFKGFLMPKIGWEPDTRHGACAGSLGGSVPFKSNNHVAKCGAVNVFSWGSNLCVIEAI</sequence>
<evidence type="ECO:0000256" key="8">
    <source>
        <dbReference type="ARBA" id="ARBA00022801"/>
    </source>
</evidence>
<dbReference type="OrthoDB" id="550577at2759"/>
<dbReference type="GO" id="GO:0005975">
    <property type="term" value="P:carbohydrate metabolic process"/>
    <property type="evidence" value="ECO:0007669"/>
    <property type="project" value="InterPro"/>
</dbReference>
<dbReference type="SUPFAM" id="SSF51445">
    <property type="entry name" value="(Trans)glycosidases"/>
    <property type="match status" value="1"/>
</dbReference>
<comment type="cofactor">
    <cofactor evidence="3">
        <name>chloride</name>
        <dbReference type="ChEBI" id="CHEBI:17996"/>
    </cofactor>
</comment>
<dbReference type="SUPFAM" id="SSF51011">
    <property type="entry name" value="Glycosyl hydrolase domain"/>
    <property type="match status" value="1"/>
</dbReference>
<gene>
    <name evidence="17" type="ORF">OESDEN_00901</name>
</gene>
<evidence type="ECO:0000256" key="1">
    <source>
        <dbReference type="ARBA" id="ARBA00000548"/>
    </source>
</evidence>
<dbReference type="EC" id="3.2.1.1" evidence="6"/>
<dbReference type="InterPro" id="IPR006048">
    <property type="entry name" value="A-amylase/branching_C"/>
</dbReference>
<feature type="region of interest" description="Disordered" evidence="14">
    <location>
        <begin position="1"/>
        <end position="23"/>
    </location>
</feature>
<evidence type="ECO:0000256" key="3">
    <source>
        <dbReference type="ARBA" id="ARBA00001923"/>
    </source>
</evidence>
<dbReference type="GO" id="GO:0046872">
    <property type="term" value="F:metal ion binding"/>
    <property type="evidence" value="ECO:0007669"/>
    <property type="project" value="UniProtKB-KW"/>
</dbReference>
<dbReference type="Gene3D" id="3.20.20.80">
    <property type="entry name" value="Glycosidases"/>
    <property type="match status" value="1"/>
</dbReference>
<feature type="compositionally biased region" description="Pro residues" evidence="14">
    <location>
        <begin position="403"/>
        <end position="414"/>
    </location>
</feature>
<evidence type="ECO:0000313" key="17">
    <source>
        <dbReference type="EMBL" id="KHJ99108.1"/>
    </source>
</evidence>
<evidence type="ECO:0000256" key="10">
    <source>
        <dbReference type="ARBA" id="ARBA00023214"/>
    </source>
</evidence>
<dbReference type="InterPro" id="IPR006047">
    <property type="entry name" value="GH13_cat_dom"/>
</dbReference>
<evidence type="ECO:0000256" key="5">
    <source>
        <dbReference type="ARBA" id="ARBA00011245"/>
    </source>
</evidence>
<dbReference type="InterPro" id="IPR013780">
    <property type="entry name" value="Glyco_hydro_b"/>
</dbReference>
<accession>A0A0B1TNK1</accession>
<dbReference type="Proteomes" id="UP000053660">
    <property type="component" value="Unassembled WGS sequence"/>
</dbReference>
<comment type="subunit">
    <text evidence="5">Monomer.</text>
</comment>
<dbReference type="SMART" id="SM00632">
    <property type="entry name" value="Aamy_C"/>
    <property type="match status" value="1"/>
</dbReference>
<evidence type="ECO:0000256" key="14">
    <source>
        <dbReference type="SAM" id="MobiDB-lite"/>
    </source>
</evidence>
<evidence type="ECO:0000256" key="7">
    <source>
        <dbReference type="ARBA" id="ARBA00022723"/>
    </source>
</evidence>
<keyword evidence="9" id="KW-0106">Calcium</keyword>
<dbReference type="InterPro" id="IPR017853">
    <property type="entry name" value="GH"/>
</dbReference>
<evidence type="ECO:0000256" key="12">
    <source>
        <dbReference type="ARBA" id="ARBA00023295"/>
    </source>
</evidence>
<protein>
    <recommendedName>
        <fullName evidence="6">alpha-amylase</fullName>
        <ecNumber evidence="6">3.2.1.1</ecNumber>
    </recommendedName>
</protein>
<keyword evidence="11" id="KW-0119">Carbohydrate metabolism</keyword>
<keyword evidence="8" id="KW-0378">Hydrolase</keyword>
<comment type="similarity">
    <text evidence="4 13">Belongs to the glycosyl hydrolase 13 family.</text>
</comment>
<dbReference type="Gene3D" id="2.60.40.1180">
    <property type="entry name" value="Golgi alpha-mannosidase II"/>
    <property type="match status" value="1"/>
</dbReference>
<feature type="region of interest" description="Disordered" evidence="14">
    <location>
        <begin position="398"/>
        <end position="417"/>
    </location>
</feature>